<proteinExistence type="predicted"/>
<protein>
    <submittedName>
        <fullName evidence="3">Copper chaperone</fullName>
    </submittedName>
</protein>
<evidence type="ECO:0000313" key="4">
    <source>
        <dbReference type="Proteomes" id="UP000249842"/>
    </source>
</evidence>
<dbReference type="PROSITE" id="PS50846">
    <property type="entry name" value="HMA_2"/>
    <property type="match status" value="1"/>
</dbReference>
<dbReference type="EMBL" id="QFYP01000001">
    <property type="protein sequence ID" value="RAK60202.1"/>
    <property type="molecule type" value="Genomic_DNA"/>
</dbReference>
<dbReference type="InterPro" id="IPR006121">
    <property type="entry name" value="HMA_dom"/>
</dbReference>
<gene>
    <name evidence="3" type="ORF">DJ021_10510</name>
</gene>
<dbReference type="Gene3D" id="3.30.70.100">
    <property type="match status" value="1"/>
</dbReference>
<name>A0A328AYJ7_9CAUL</name>
<evidence type="ECO:0000259" key="2">
    <source>
        <dbReference type="PROSITE" id="PS50846"/>
    </source>
</evidence>
<keyword evidence="4" id="KW-1185">Reference proteome</keyword>
<dbReference type="SUPFAM" id="SSF55008">
    <property type="entry name" value="HMA, heavy metal-associated domain"/>
    <property type="match status" value="1"/>
</dbReference>
<organism evidence="3 4">
    <name type="scientific">Phenylobacterium hankyongense</name>
    <dbReference type="NCBI Taxonomy" id="1813876"/>
    <lineage>
        <taxon>Bacteria</taxon>
        <taxon>Pseudomonadati</taxon>
        <taxon>Pseudomonadota</taxon>
        <taxon>Alphaproteobacteria</taxon>
        <taxon>Caulobacterales</taxon>
        <taxon>Caulobacteraceae</taxon>
        <taxon>Phenylobacterium</taxon>
    </lineage>
</organism>
<dbReference type="CDD" id="cd00371">
    <property type="entry name" value="HMA"/>
    <property type="match status" value="1"/>
</dbReference>
<dbReference type="Proteomes" id="UP000249842">
    <property type="component" value="Unassembled WGS sequence"/>
</dbReference>
<accession>A0A328AYJ7</accession>
<feature type="domain" description="HMA" evidence="2">
    <location>
        <begin position="1"/>
        <end position="63"/>
    </location>
</feature>
<comment type="caution">
    <text evidence="3">The sequence shown here is derived from an EMBL/GenBank/DDBJ whole genome shotgun (WGS) entry which is preliminary data.</text>
</comment>
<dbReference type="GO" id="GO:0046872">
    <property type="term" value="F:metal ion binding"/>
    <property type="evidence" value="ECO:0007669"/>
    <property type="project" value="UniProtKB-KW"/>
</dbReference>
<dbReference type="AlphaFoldDB" id="A0A328AYJ7"/>
<dbReference type="InterPro" id="IPR036163">
    <property type="entry name" value="HMA_dom_sf"/>
</dbReference>
<dbReference type="PROSITE" id="PS01047">
    <property type="entry name" value="HMA_1"/>
    <property type="match status" value="1"/>
</dbReference>
<keyword evidence="1" id="KW-0479">Metal-binding</keyword>
<evidence type="ECO:0000256" key="1">
    <source>
        <dbReference type="ARBA" id="ARBA00022723"/>
    </source>
</evidence>
<dbReference type="InterPro" id="IPR017969">
    <property type="entry name" value="Heavy-metal-associated_CS"/>
</dbReference>
<dbReference type="RefSeq" id="WP_111457495.1">
    <property type="nucleotide sequence ID" value="NZ_QFYP01000001.1"/>
</dbReference>
<reference evidence="4" key="1">
    <citation type="submission" date="2018-05" db="EMBL/GenBank/DDBJ databases">
        <authorList>
            <person name="Li X."/>
        </authorList>
    </citation>
    <scope>NUCLEOTIDE SEQUENCE [LARGE SCALE GENOMIC DNA]</scope>
    <source>
        <strain evidence="4">HKS-05</strain>
    </source>
</reference>
<evidence type="ECO:0000313" key="3">
    <source>
        <dbReference type="EMBL" id="RAK60202.1"/>
    </source>
</evidence>
<sequence>MVRLNVDGMSCGHCVQAVTRAINALDPQAEVHVDLAGKSVEAKTSAAASAVSKAVEEAGYTVNSAACSGAGWVP</sequence>
<dbReference type="Pfam" id="PF00403">
    <property type="entry name" value="HMA"/>
    <property type="match status" value="1"/>
</dbReference>
<dbReference type="OrthoDB" id="9801832at2"/>